<proteinExistence type="predicted"/>
<reference evidence="1" key="1">
    <citation type="submission" date="2014-05" db="EMBL/GenBank/DDBJ databases">
        <authorList>
            <person name="Chronopoulou M."/>
        </authorList>
    </citation>
    <scope>NUCLEOTIDE SEQUENCE</scope>
    <source>
        <tissue evidence="1">Whole organism</tissue>
    </source>
</reference>
<dbReference type="AlphaFoldDB" id="A0A0K2T646"/>
<protein>
    <submittedName>
        <fullName evidence="1">Uncharacterized protein</fullName>
    </submittedName>
</protein>
<name>A0A0K2T646_LEPSM</name>
<accession>A0A0K2T646</accession>
<sequence length="64" mass="7592">MISYIVFSAKSYEHTFINIDDWVVKILSSVYKYTTPPSISYFLLLTDIINKRLMILDLQKMTRI</sequence>
<evidence type="ECO:0000313" key="1">
    <source>
        <dbReference type="EMBL" id="CDW20911.1"/>
    </source>
</evidence>
<dbReference type="EMBL" id="HACA01003550">
    <property type="protein sequence ID" value="CDW20911.1"/>
    <property type="molecule type" value="Transcribed_RNA"/>
</dbReference>
<organism evidence="1">
    <name type="scientific">Lepeophtheirus salmonis</name>
    <name type="common">Salmon louse</name>
    <name type="synonym">Caligus salmonis</name>
    <dbReference type="NCBI Taxonomy" id="72036"/>
    <lineage>
        <taxon>Eukaryota</taxon>
        <taxon>Metazoa</taxon>
        <taxon>Ecdysozoa</taxon>
        <taxon>Arthropoda</taxon>
        <taxon>Crustacea</taxon>
        <taxon>Multicrustacea</taxon>
        <taxon>Hexanauplia</taxon>
        <taxon>Copepoda</taxon>
        <taxon>Siphonostomatoida</taxon>
        <taxon>Caligidae</taxon>
        <taxon>Lepeophtheirus</taxon>
    </lineage>
</organism>
<feature type="non-terminal residue" evidence="1">
    <location>
        <position position="64"/>
    </location>
</feature>